<dbReference type="InterPro" id="IPR023214">
    <property type="entry name" value="HAD_sf"/>
</dbReference>
<proteinExistence type="predicted"/>
<keyword evidence="4" id="KW-1185">Reference proteome</keyword>
<name>A0A9X4NVW4_9BURK</name>
<dbReference type="InterPro" id="IPR006439">
    <property type="entry name" value="HAD-SF_hydro_IA"/>
</dbReference>
<dbReference type="SFLD" id="SFLDG01129">
    <property type="entry name" value="C1.5:_HAD__Beta-PGM__Phosphata"/>
    <property type="match status" value="1"/>
</dbReference>
<evidence type="ECO:0000256" key="1">
    <source>
        <dbReference type="ARBA" id="ARBA00022801"/>
    </source>
</evidence>
<keyword evidence="1 3" id="KW-0378">Hydrolase</keyword>
<sequence>MRYSPAHMTAATPSLPHASESRAPADALTTPPDLGLDASRVRAITLDLDDTLWPIWPTIARAEDVLQAWLSEHAPATAALCAAPGTLRELRNQMSTTRPDLAHDMSGLRRESIRLLLQRAGDDPALAEPAFEVFFAERHRVELFDDALPALEWLSSRYPVVAVSNGNADVHRVGIGAHFRASLNAHGFGAAKPDARIFHAAARAAGVDASQVLHIGDDAHLDGVGALQAGMQLAWVNRARQAWAHAPLAPHITVTELLALCRALG</sequence>
<dbReference type="SFLD" id="SFLDS00003">
    <property type="entry name" value="Haloacid_Dehalogenase"/>
    <property type="match status" value="1"/>
</dbReference>
<dbReference type="Proteomes" id="UP001152876">
    <property type="component" value="Unassembled WGS sequence"/>
</dbReference>
<dbReference type="PANTHER" id="PTHR43316">
    <property type="entry name" value="HYDROLASE, HALOACID DELAHOGENASE-RELATED"/>
    <property type="match status" value="1"/>
</dbReference>
<dbReference type="SUPFAM" id="SSF56784">
    <property type="entry name" value="HAD-like"/>
    <property type="match status" value="1"/>
</dbReference>
<reference evidence="3" key="1">
    <citation type="submission" date="2013-01" db="EMBL/GenBank/DDBJ databases">
        <title>Genome draft of Hydrogenophaga taeniospiralis 2K1.</title>
        <authorList>
            <person name="Gomila M."/>
            <person name="Lalucat J."/>
        </authorList>
    </citation>
    <scope>NUCLEOTIDE SEQUENCE</scope>
    <source>
        <strain evidence="3">CCUG 15921</strain>
    </source>
</reference>
<dbReference type="InterPro" id="IPR051540">
    <property type="entry name" value="S-2-haloacid_dehalogenase"/>
</dbReference>
<dbReference type="NCBIfam" id="TIGR01549">
    <property type="entry name" value="HAD-SF-IA-v1"/>
    <property type="match status" value="1"/>
</dbReference>
<feature type="region of interest" description="Disordered" evidence="2">
    <location>
        <begin position="1"/>
        <end position="34"/>
    </location>
</feature>
<dbReference type="AlphaFoldDB" id="A0A9X4NVW4"/>
<dbReference type="InterPro" id="IPR036412">
    <property type="entry name" value="HAD-like_sf"/>
</dbReference>
<accession>A0A9X4NVW4</accession>
<evidence type="ECO:0000313" key="4">
    <source>
        <dbReference type="Proteomes" id="UP001152876"/>
    </source>
</evidence>
<dbReference type="EMBL" id="AOGK01000018">
    <property type="protein sequence ID" value="MDG5977229.1"/>
    <property type="molecule type" value="Genomic_DNA"/>
</dbReference>
<gene>
    <name evidence="3" type="ORF">H010_18350</name>
</gene>
<dbReference type="Gene3D" id="1.20.120.1600">
    <property type="match status" value="1"/>
</dbReference>
<dbReference type="GO" id="GO:0016787">
    <property type="term" value="F:hydrolase activity"/>
    <property type="evidence" value="ECO:0007669"/>
    <property type="project" value="UniProtKB-KW"/>
</dbReference>
<dbReference type="PANTHER" id="PTHR43316:SF3">
    <property type="entry name" value="HALOACID DEHALOGENASE, TYPE II (AFU_ORTHOLOGUE AFUA_2G07750)-RELATED"/>
    <property type="match status" value="1"/>
</dbReference>
<dbReference type="Gene3D" id="3.40.50.1000">
    <property type="entry name" value="HAD superfamily/HAD-like"/>
    <property type="match status" value="1"/>
</dbReference>
<protein>
    <submittedName>
        <fullName evidence="3">HAD family hydrolase</fullName>
    </submittedName>
</protein>
<organism evidence="3 4">
    <name type="scientific">Hydrogenophaga taeniospiralis CCUG 15921</name>
    <dbReference type="NCBI Taxonomy" id="1281780"/>
    <lineage>
        <taxon>Bacteria</taxon>
        <taxon>Pseudomonadati</taxon>
        <taxon>Pseudomonadota</taxon>
        <taxon>Betaproteobacteria</taxon>
        <taxon>Burkholderiales</taxon>
        <taxon>Comamonadaceae</taxon>
        <taxon>Hydrogenophaga</taxon>
    </lineage>
</organism>
<evidence type="ECO:0000256" key="2">
    <source>
        <dbReference type="SAM" id="MobiDB-lite"/>
    </source>
</evidence>
<dbReference type="Pfam" id="PF00702">
    <property type="entry name" value="Hydrolase"/>
    <property type="match status" value="1"/>
</dbReference>
<dbReference type="RefSeq" id="WP_279338549.1">
    <property type="nucleotide sequence ID" value="NZ_AOGK01000018.1"/>
</dbReference>
<comment type="caution">
    <text evidence="3">The sequence shown here is derived from an EMBL/GenBank/DDBJ whole genome shotgun (WGS) entry which is preliminary data.</text>
</comment>
<evidence type="ECO:0000313" key="3">
    <source>
        <dbReference type="EMBL" id="MDG5977229.1"/>
    </source>
</evidence>